<dbReference type="SMART" id="SM00460">
    <property type="entry name" value="TGc"/>
    <property type="match status" value="1"/>
</dbReference>
<keyword evidence="9" id="KW-1185">Reference proteome</keyword>
<feature type="compositionally biased region" description="Polar residues" evidence="5">
    <location>
        <begin position="230"/>
        <end position="240"/>
    </location>
</feature>
<feature type="compositionally biased region" description="Acidic residues" evidence="5">
    <location>
        <begin position="910"/>
        <end position="921"/>
    </location>
</feature>
<evidence type="ECO:0000256" key="1">
    <source>
        <dbReference type="ARBA" id="ARBA00004201"/>
    </source>
</evidence>
<dbReference type="Gene3D" id="3.40.50.10260">
    <property type="entry name" value="YjeF N-terminal domain"/>
    <property type="match status" value="1"/>
</dbReference>
<evidence type="ECO:0000256" key="2">
    <source>
        <dbReference type="ARBA" id="ARBA00006610"/>
    </source>
</evidence>
<dbReference type="InterPro" id="IPR004443">
    <property type="entry name" value="YjeF_N_dom"/>
</dbReference>
<dbReference type="Proteomes" id="UP000799770">
    <property type="component" value="Unassembled WGS sequence"/>
</dbReference>
<keyword evidence="4" id="KW-0963">Cytoplasm</keyword>
<organism evidence="8 9">
    <name type="scientific">Lophiotrema nucula</name>
    <dbReference type="NCBI Taxonomy" id="690887"/>
    <lineage>
        <taxon>Eukaryota</taxon>
        <taxon>Fungi</taxon>
        <taxon>Dikarya</taxon>
        <taxon>Ascomycota</taxon>
        <taxon>Pezizomycotina</taxon>
        <taxon>Dothideomycetes</taxon>
        <taxon>Pleosporomycetidae</taxon>
        <taxon>Pleosporales</taxon>
        <taxon>Lophiotremataceae</taxon>
        <taxon>Lophiotrema</taxon>
    </lineage>
</organism>
<dbReference type="PROSITE" id="PS51512">
    <property type="entry name" value="DFDF"/>
    <property type="match status" value="1"/>
</dbReference>
<evidence type="ECO:0000313" key="9">
    <source>
        <dbReference type="Proteomes" id="UP000799770"/>
    </source>
</evidence>
<feature type="compositionally biased region" description="Pro residues" evidence="5">
    <location>
        <begin position="290"/>
        <end position="304"/>
    </location>
</feature>
<feature type="region of interest" description="Disordered" evidence="5">
    <location>
        <begin position="25"/>
        <end position="306"/>
    </location>
</feature>
<feature type="region of interest" description="Disordered" evidence="5">
    <location>
        <begin position="1184"/>
        <end position="1214"/>
    </location>
</feature>
<protein>
    <recommendedName>
        <fullName evidence="3">Enhancer of mRNA-decapping protein 3</fullName>
    </recommendedName>
</protein>
<feature type="compositionally biased region" description="Polar residues" evidence="5">
    <location>
        <begin position="139"/>
        <end position="152"/>
    </location>
</feature>
<proteinExistence type="inferred from homology"/>
<feature type="domain" description="DFDF" evidence="7">
    <location>
        <begin position="1045"/>
        <end position="1081"/>
    </location>
</feature>
<feature type="compositionally biased region" description="Polar residues" evidence="5">
    <location>
        <begin position="1184"/>
        <end position="1193"/>
    </location>
</feature>
<comment type="similarity">
    <text evidence="2">Belongs to the EDC3 family.</text>
</comment>
<sequence length="1504" mass="161429">MAEPPSGGVASIKARIASLNIEQVHTVRPGDRPNYVYERADDQRNAGTNGVNGVVGKRKPPPPVPGQRPTRQPSAPATLGPSPVVGNEPAGPPIVKQPPSLPPRLPPRRPTGLGISNAEEENVPPPSLPPRKSSEQSIRRQASNDSISTVASGRSGRSIGSTMTTRSAGGTVYRVRAPEYDPSKLPPLPPKVKNEDEGKSATLKAMRSKTDVVPSRTLPPQLPSRPALPTRSTTAANGNALSRERTSTSSTPSVAAALTKSRKSALDFGLNKSAESPPLPSLRPQSTTPTPAPAPGVGAPPPIPLASRPDLSAIMASKPKPGASGFCLKCRDFSGPDKHAERYPRQNLPNSDVGSLAHQLCSPFPSLTDKARAIFTWLHHNVNYDVEAFFSGNLKPSTPSGTITSGLAVCEGYAGLFCALALKAGLECTVVSGHGLGYGLEPAKPGEKVPSKSMNHAWNAVRIDHGEWKLIDPCWGAGHIQGAGQPYVRSFTPGWFAMDNNEFALKHFPSDGVSWFLNDGRSSIPWEEYITMGGLGPSLMVYGRAGPDDGLNERSFTPRDKSIRLSDPSSPTIRFSFSAICPHWVNERHGKGKPYCMLLQIGGRDGRNQQYIPFNQSADLRSWWIDVERRELGAPGMKVNVLAVTEVSGGDARGLTGREWTRDVNNKKAQMFGGVAMWELVHMATGLIGIPIIVTLRNPPNTVVQGLVAAVNPQTATLTLQDVTFPATGHRFGSYNVEGSEIADLKVNGPPSGGAGGGSQDSTIVGESQVQMQTPVQTPQQVHAGAMRAQTAHLQQQRQEARMMPQNAGYPNYGGNPQPASPLTRQAPAPFVDPAILSMGKKTTPAQTQPTASIPLEAPATPIKPLQAAAAAAMPKNTSPFVGVAKSKERTVRKPSAATLEGPFSSLDIADAEGQDVDSDDIPVPPEQAARRSSINRTRTGKPMEDPKPAQQDGEFKKTRRGGKARRKEVQAQERRNNDPLNSSPEVPRKGKGSGWRQTPLLESNQPAQRTPGLISGTVGIAAANASNRKNKRQRALEAKNGWATEDATDIQELPEFDFAENLGKFDKRSVFEQIRNEDTTADEDRLVSFNRLARPGTYGGKNLHPTENVLGGRVKSNEDDDTTQEEENSGFGSGRNSRRAMSRASIKRIPTRQGSGVQPDVDSQSLSGAPHNLISRANRSHLNRQYASSSHAAGSPKLGRITTPPESPSLFEPQRPKMCLRVTSSNKKCPTITPGGMLAVEESAEIDFALSEDIMAESSGRGIAQVALSAINPGGRRLARENINAKPVIVVLAGNHRGGARAIAAARHLIGRGVKVMVALLGYERNADWDRDVRRQLSLFQNFGGKVQNWPDTEDDLKRLQAPPELIIDALLGRNKEFDSLGDEDRRLVLGIVGWANKSRAAVLAVEAPSGVNNSTGEVAILEGEPLEVRAKYIVCLGAPRTGLLRNLVRNKEDERSEDWLIWVVDIGINRAWKSAGISGAGGAGTGLKFGAEWVVQVRFEEE</sequence>
<evidence type="ECO:0000313" key="8">
    <source>
        <dbReference type="EMBL" id="KAF2122906.1"/>
    </source>
</evidence>
<feature type="compositionally biased region" description="Polar residues" evidence="5">
    <location>
        <begin position="158"/>
        <end position="168"/>
    </location>
</feature>
<dbReference type="SUPFAM" id="SSF54001">
    <property type="entry name" value="Cysteine proteinases"/>
    <property type="match status" value="1"/>
</dbReference>
<feature type="compositionally biased region" description="Acidic residues" evidence="5">
    <location>
        <begin position="1119"/>
        <end position="1129"/>
    </location>
</feature>
<dbReference type="InterPro" id="IPR038765">
    <property type="entry name" value="Papain-like_cys_pep_sf"/>
</dbReference>
<dbReference type="GO" id="GO:0003729">
    <property type="term" value="F:mRNA binding"/>
    <property type="evidence" value="ECO:0007669"/>
    <property type="project" value="TreeGrafter"/>
</dbReference>
<dbReference type="GO" id="GO:0031087">
    <property type="term" value="P:deadenylation-independent decapping of nuclear-transcribed mRNA"/>
    <property type="evidence" value="ECO:0007669"/>
    <property type="project" value="TreeGrafter"/>
</dbReference>
<dbReference type="EMBL" id="ML977310">
    <property type="protein sequence ID" value="KAF2122906.1"/>
    <property type="molecule type" value="Genomic_DNA"/>
</dbReference>
<evidence type="ECO:0000256" key="3">
    <source>
        <dbReference type="ARBA" id="ARBA00015797"/>
    </source>
</evidence>
<feature type="region of interest" description="Disordered" evidence="5">
    <location>
        <begin position="1094"/>
        <end position="1172"/>
    </location>
</feature>
<dbReference type="Pfam" id="PF03853">
    <property type="entry name" value="YjeF_N"/>
    <property type="match status" value="1"/>
</dbReference>
<evidence type="ECO:0000259" key="7">
    <source>
        <dbReference type="PROSITE" id="PS51512"/>
    </source>
</evidence>
<evidence type="ECO:0000259" key="6">
    <source>
        <dbReference type="PROSITE" id="PS51385"/>
    </source>
</evidence>
<feature type="domain" description="YjeF N-terminal" evidence="6">
    <location>
        <begin position="1238"/>
        <end position="1476"/>
    </location>
</feature>
<dbReference type="GO" id="GO:0000932">
    <property type="term" value="C:P-body"/>
    <property type="evidence" value="ECO:0007669"/>
    <property type="project" value="UniProtKB-SubCell"/>
</dbReference>
<feature type="compositionally biased region" description="Pro residues" evidence="5">
    <location>
        <begin position="90"/>
        <end position="109"/>
    </location>
</feature>
<comment type="subcellular location">
    <subcellularLocation>
        <location evidence="1">Cytoplasm</location>
        <location evidence="1">P-body</location>
    </subcellularLocation>
</comment>
<feature type="compositionally biased region" description="Polar residues" evidence="5">
    <location>
        <begin position="1153"/>
        <end position="1168"/>
    </location>
</feature>
<dbReference type="PANTHER" id="PTHR13612:SF0">
    <property type="entry name" value="ENHANCER OF MRNA-DECAPPING PROTEIN 3"/>
    <property type="match status" value="1"/>
</dbReference>
<dbReference type="Pfam" id="PF01841">
    <property type="entry name" value="Transglut_core"/>
    <property type="match status" value="1"/>
</dbReference>
<dbReference type="PANTHER" id="PTHR13612">
    <property type="entry name" value="ENHANCER OF MRNA-DECAPPING PROTEIN 3"/>
    <property type="match status" value="1"/>
</dbReference>
<feature type="region of interest" description="Disordered" evidence="5">
    <location>
        <begin position="882"/>
        <end position="1014"/>
    </location>
</feature>
<feature type="compositionally biased region" description="Basic and acidic residues" evidence="5">
    <location>
        <begin position="968"/>
        <end position="978"/>
    </location>
</feature>
<dbReference type="Pfam" id="PF09532">
    <property type="entry name" value="FDF"/>
    <property type="match status" value="1"/>
</dbReference>
<dbReference type="SUPFAM" id="SSF64153">
    <property type="entry name" value="YjeF N-terminal domain-like"/>
    <property type="match status" value="1"/>
</dbReference>
<reference evidence="8" key="1">
    <citation type="journal article" date="2020" name="Stud. Mycol.">
        <title>101 Dothideomycetes genomes: a test case for predicting lifestyles and emergence of pathogens.</title>
        <authorList>
            <person name="Haridas S."/>
            <person name="Albert R."/>
            <person name="Binder M."/>
            <person name="Bloem J."/>
            <person name="Labutti K."/>
            <person name="Salamov A."/>
            <person name="Andreopoulos B."/>
            <person name="Baker S."/>
            <person name="Barry K."/>
            <person name="Bills G."/>
            <person name="Bluhm B."/>
            <person name="Cannon C."/>
            <person name="Castanera R."/>
            <person name="Culley D."/>
            <person name="Daum C."/>
            <person name="Ezra D."/>
            <person name="Gonzalez J."/>
            <person name="Henrissat B."/>
            <person name="Kuo A."/>
            <person name="Liang C."/>
            <person name="Lipzen A."/>
            <person name="Lutzoni F."/>
            <person name="Magnuson J."/>
            <person name="Mondo S."/>
            <person name="Nolan M."/>
            <person name="Ohm R."/>
            <person name="Pangilinan J."/>
            <person name="Park H.-J."/>
            <person name="Ramirez L."/>
            <person name="Alfaro M."/>
            <person name="Sun H."/>
            <person name="Tritt A."/>
            <person name="Yoshinaga Y."/>
            <person name="Zwiers L.-H."/>
            <person name="Turgeon B."/>
            <person name="Goodwin S."/>
            <person name="Spatafora J."/>
            <person name="Crous P."/>
            <person name="Grigoriev I."/>
        </authorList>
    </citation>
    <scope>NUCLEOTIDE SEQUENCE</scope>
    <source>
        <strain evidence="8">CBS 627.86</strain>
    </source>
</reference>
<evidence type="ECO:0000256" key="4">
    <source>
        <dbReference type="ARBA" id="ARBA00022490"/>
    </source>
</evidence>
<feature type="compositionally biased region" description="Basic residues" evidence="5">
    <location>
        <begin position="958"/>
        <end position="967"/>
    </location>
</feature>
<feature type="compositionally biased region" description="Low complexity" evidence="5">
    <location>
        <begin position="247"/>
        <end position="259"/>
    </location>
</feature>
<dbReference type="InterPro" id="IPR019050">
    <property type="entry name" value="FDF_dom"/>
</dbReference>
<evidence type="ECO:0000256" key="5">
    <source>
        <dbReference type="SAM" id="MobiDB-lite"/>
    </source>
</evidence>
<dbReference type="Gene3D" id="3.10.620.30">
    <property type="match status" value="1"/>
</dbReference>
<dbReference type="SMART" id="SM01199">
    <property type="entry name" value="FDF"/>
    <property type="match status" value="1"/>
</dbReference>
<dbReference type="GO" id="GO:0033962">
    <property type="term" value="P:P-body assembly"/>
    <property type="evidence" value="ECO:0007669"/>
    <property type="project" value="TreeGrafter"/>
</dbReference>
<dbReference type="InterPro" id="IPR002931">
    <property type="entry name" value="Transglutaminase-like"/>
</dbReference>
<feature type="compositionally biased region" description="Basic residues" evidence="5">
    <location>
        <begin position="1137"/>
        <end position="1151"/>
    </location>
</feature>
<dbReference type="PROSITE" id="PS51385">
    <property type="entry name" value="YJEF_N"/>
    <property type="match status" value="1"/>
</dbReference>
<accession>A0A6A5ZUE9</accession>
<dbReference type="InterPro" id="IPR036652">
    <property type="entry name" value="YjeF_N_dom_sf"/>
</dbReference>
<dbReference type="OrthoDB" id="10030313at2759"/>
<gene>
    <name evidence="8" type="ORF">BDV96DRAFT_608726</name>
</gene>
<name>A0A6A5ZUE9_9PLEO</name>
<dbReference type="InterPro" id="IPR025762">
    <property type="entry name" value="DFDF"/>
</dbReference>